<evidence type="ECO:0000313" key="1">
    <source>
        <dbReference type="EMBL" id="AFD55490.1"/>
    </source>
</evidence>
<dbReference type="SUPFAM" id="SSF49464">
    <property type="entry name" value="Carboxypeptidase regulatory domain-like"/>
    <property type="match status" value="1"/>
</dbReference>
<dbReference type="Proteomes" id="UP000010093">
    <property type="component" value="Chromosome"/>
</dbReference>
<dbReference type="KEGG" id="ran:Riean_0303"/>
<dbReference type="PATRIC" id="fig|693978.17.peg.527"/>
<dbReference type="EMBL" id="CP003388">
    <property type="protein sequence ID" value="AFD55490.1"/>
    <property type="molecule type" value="Genomic_DNA"/>
</dbReference>
<dbReference type="GeneID" id="93717393"/>
<dbReference type="KEGG" id="rai:RA0C_0513"/>
<organism evidence="1 2">
    <name type="scientific">Riemerella anatipestifer (strain ATCC 11845 / DSM 15868 / JCM 9532 / NCTC 11014)</name>
    <dbReference type="NCBI Taxonomy" id="693978"/>
    <lineage>
        <taxon>Bacteria</taxon>
        <taxon>Pseudomonadati</taxon>
        <taxon>Bacteroidota</taxon>
        <taxon>Flavobacteriia</taxon>
        <taxon>Flavobacteriales</taxon>
        <taxon>Weeksellaceae</taxon>
        <taxon>Riemerella</taxon>
    </lineage>
</organism>
<dbReference type="Pfam" id="PF13715">
    <property type="entry name" value="CarbopepD_reg_2"/>
    <property type="match status" value="1"/>
</dbReference>
<name>E4TBH0_RIEAD</name>
<gene>
    <name evidence="1" type="ORF">RA0C_0513</name>
</gene>
<proteinExistence type="predicted"/>
<accession>E4TBH0</accession>
<evidence type="ECO:0008006" key="3">
    <source>
        <dbReference type="Google" id="ProtNLM"/>
    </source>
</evidence>
<evidence type="ECO:0000313" key="2">
    <source>
        <dbReference type="Proteomes" id="UP000010093"/>
    </source>
</evidence>
<dbReference type="RefSeq" id="WP_004918878.1">
    <property type="nucleotide sequence ID" value="NC_014738.1"/>
</dbReference>
<protein>
    <recommendedName>
        <fullName evidence="3">Carboxypeptidase-like regulatory domain-containing protein</fullName>
    </recommendedName>
</protein>
<reference evidence="1 2" key="1">
    <citation type="journal article" date="2012" name="J. Bacteriol.">
        <title>Complete genome sequence of Riemerella anatipestifer reference strain.</title>
        <authorList>
            <person name="Wang X."/>
            <person name="Zhu D."/>
            <person name="Wang M."/>
            <person name="Cheng A."/>
            <person name="Jia R."/>
            <person name="Zhou Y."/>
            <person name="Chen Z."/>
            <person name="Luo Q."/>
            <person name="Liu F."/>
            <person name="Wang Y."/>
            <person name="Chen X.Y."/>
        </authorList>
    </citation>
    <scope>NUCLEOTIDE SEQUENCE [LARGE SCALE GENOMIC DNA]</scope>
    <source>
        <strain evidence="2">DSM 15868</strain>
    </source>
</reference>
<dbReference type="InterPro" id="IPR008969">
    <property type="entry name" value="CarboxyPept-like_regulatory"/>
</dbReference>
<dbReference type="Gene3D" id="2.60.40.1120">
    <property type="entry name" value="Carboxypeptidase-like, regulatory domain"/>
    <property type="match status" value="1"/>
</dbReference>
<sequence length="271" mass="31151">MKIKIFILFLLTFINLSSQIINGKIVSADTKLPIPFARIGIEKSEYGINSDENGNFSIDLSNRDKNQKIKIEVGGYEPYSNSIEKFLLENNKTFFLSEKVVSIEQVVITPKKFIAKNWGINDKTKKIQFSYNPEKNQQDISKELALPFETKKRATIEKININIAYFEADRPVFVRYNVYDENWNSILGEDISILMNPKDIKDSEFSLDVSDKNIWVKNKFYVSFQILSSFKGSIALSGTVFKPAFYRKNLGLWEKTPTVCPALNIDVKVEK</sequence>
<dbReference type="HOGENOM" id="CLU_1026298_0_0_10"/>
<dbReference type="AlphaFoldDB" id="E4TBH0"/>